<feature type="transmembrane region" description="Helical" evidence="8">
    <location>
        <begin position="274"/>
        <end position="297"/>
    </location>
</feature>
<dbReference type="GO" id="GO:0005886">
    <property type="term" value="C:plasma membrane"/>
    <property type="evidence" value="ECO:0007669"/>
    <property type="project" value="UniProtKB-SubCell"/>
</dbReference>
<keyword evidence="4" id="KW-1003">Cell membrane</keyword>
<evidence type="ECO:0000313" key="9">
    <source>
        <dbReference type="EMBL" id="AJA33787.1"/>
    </source>
</evidence>
<feature type="transmembrane region" description="Helical" evidence="8">
    <location>
        <begin position="162"/>
        <end position="181"/>
    </location>
</feature>
<dbReference type="GO" id="GO:0055085">
    <property type="term" value="P:transmembrane transport"/>
    <property type="evidence" value="ECO:0007669"/>
    <property type="project" value="InterPro"/>
</dbReference>
<name>A0A0A7REY8_9LACO</name>
<evidence type="ECO:0000256" key="4">
    <source>
        <dbReference type="ARBA" id="ARBA00022475"/>
    </source>
</evidence>
<feature type="transmembrane region" description="Helical" evidence="8">
    <location>
        <begin position="121"/>
        <end position="141"/>
    </location>
</feature>
<reference evidence="9" key="1">
    <citation type="journal article" date="2014" name="Appl. Environ. Microbiol.">
        <title>Detection and genomic characterization of motility in Lactobacillus curvatus: confirmation of motility in a species outside the Lactobacillus salivarius clade.</title>
        <authorList>
            <person name="Cousin F.J."/>
            <person name="Lynch S.M."/>
            <person name="Harris H.M."/>
            <person name="McCann A."/>
            <person name="Lynch D.B."/>
            <person name="Neville B.A."/>
            <person name="Irisawa T."/>
            <person name="Okada S."/>
            <person name="Endo A."/>
            <person name="O'Toole P.W."/>
        </authorList>
    </citation>
    <scope>NUCLEOTIDE SEQUENCE</scope>
    <source>
        <strain evidence="9">DSM 21116</strain>
    </source>
</reference>
<evidence type="ECO:0000256" key="8">
    <source>
        <dbReference type="SAM" id="Phobius"/>
    </source>
</evidence>
<protein>
    <submittedName>
        <fullName evidence="9">Transporter</fullName>
    </submittedName>
</protein>
<evidence type="ECO:0000256" key="1">
    <source>
        <dbReference type="ARBA" id="ARBA00004651"/>
    </source>
</evidence>
<organism evidence="9">
    <name type="scientific">Liquorilactobacillus cacaonum</name>
    <dbReference type="NCBI Taxonomy" id="483012"/>
    <lineage>
        <taxon>Bacteria</taxon>
        <taxon>Bacillati</taxon>
        <taxon>Bacillota</taxon>
        <taxon>Bacilli</taxon>
        <taxon>Lactobacillales</taxon>
        <taxon>Lactobacillaceae</taxon>
        <taxon>Liquorilactobacillus</taxon>
    </lineage>
</organism>
<dbReference type="PANTHER" id="PTHR36838">
    <property type="entry name" value="AUXIN EFFLUX CARRIER FAMILY PROTEIN"/>
    <property type="match status" value="1"/>
</dbReference>
<dbReference type="Gene3D" id="1.20.1530.20">
    <property type="match status" value="2"/>
</dbReference>
<dbReference type="InterPro" id="IPR004776">
    <property type="entry name" value="Mem_transp_PIN-like"/>
</dbReference>
<accession>A0A0A7REY8</accession>
<dbReference type="Pfam" id="PF03547">
    <property type="entry name" value="Mem_trans"/>
    <property type="match status" value="1"/>
</dbReference>
<proteinExistence type="inferred from homology"/>
<feature type="transmembrane region" description="Helical" evidence="8">
    <location>
        <begin position="6"/>
        <end position="23"/>
    </location>
</feature>
<keyword evidence="5 8" id="KW-0812">Transmembrane</keyword>
<dbReference type="PANTHER" id="PTHR36838:SF1">
    <property type="entry name" value="SLR1864 PROTEIN"/>
    <property type="match status" value="1"/>
</dbReference>
<dbReference type="InterPro" id="IPR038770">
    <property type="entry name" value="Na+/solute_symporter_sf"/>
</dbReference>
<keyword evidence="6 8" id="KW-1133">Transmembrane helix</keyword>
<evidence type="ECO:0000256" key="5">
    <source>
        <dbReference type="ARBA" id="ARBA00022692"/>
    </source>
</evidence>
<evidence type="ECO:0000256" key="3">
    <source>
        <dbReference type="ARBA" id="ARBA00022448"/>
    </source>
</evidence>
<evidence type="ECO:0000256" key="6">
    <source>
        <dbReference type="ARBA" id="ARBA00022989"/>
    </source>
</evidence>
<feature type="transmembrane region" description="Helical" evidence="8">
    <location>
        <begin position="92"/>
        <end position="115"/>
    </location>
</feature>
<dbReference type="EMBL" id="KM886861">
    <property type="protein sequence ID" value="AJA33787.1"/>
    <property type="molecule type" value="Genomic_DNA"/>
</dbReference>
<feature type="transmembrane region" description="Helical" evidence="8">
    <location>
        <begin position="58"/>
        <end position="80"/>
    </location>
</feature>
<keyword evidence="7 8" id="KW-0472">Membrane</keyword>
<comment type="similarity">
    <text evidence="2">Belongs to the auxin efflux carrier (TC 2.A.69) family.</text>
</comment>
<keyword evidence="3" id="KW-0813">Transport</keyword>
<feature type="transmembrane region" description="Helical" evidence="8">
    <location>
        <begin position="35"/>
        <end position="52"/>
    </location>
</feature>
<dbReference type="AlphaFoldDB" id="A0A0A7REY8"/>
<feature type="transmembrane region" description="Helical" evidence="8">
    <location>
        <begin position="230"/>
        <end position="254"/>
    </location>
</feature>
<sequence>MNIFENVMLPVILIFVSGYIFKVKTQISIKPLSTMAIYLLLPFLVFQTFYKYSINSKFVTIIIVTSIILILLIIMGVAFSRFWSLDSNERDAFLLSICFPNSGNFGIPIIMFAFGSKELQYGMVIMIFHNILMGTVGIYVASDKSSGVKEALKNIFKQPMNYVILPAIILNKCNIVVPNFLMKSVDLIGNATIPIIMLVLGMQLADIHLKRVDWRTAGWASLFRLVISPLIAYFIATVLMLSHSMMVVLVLMAAMPSAANTTLYAIEFDKKPQYVSICTLVSTIFSVVTITMILNWMI</sequence>
<comment type="subcellular location">
    <subcellularLocation>
        <location evidence="1">Cell membrane</location>
        <topology evidence="1">Multi-pass membrane protein</topology>
    </subcellularLocation>
</comment>
<evidence type="ECO:0000256" key="7">
    <source>
        <dbReference type="ARBA" id="ARBA00023136"/>
    </source>
</evidence>
<evidence type="ECO:0000256" key="2">
    <source>
        <dbReference type="ARBA" id="ARBA00010145"/>
    </source>
</evidence>
<feature type="transmembrane region" description="Helical" evidence="8">
    <location>
        <begin position="187"/>
        <end position="209"/>
    </location>
</feature>